<dbReference type="Proteomes" id="UP000270094">
    <property type="component" value="Unassembled WGS sequence"/>
</dbReference>
<keyword evidence="2" id="KW-0964">Secreted</keyword>
<dbReference type="SUPFAM" id="SSF50242">
    <property type="entry name" value="TIMP-like"/>
    <property type="match status" value="1"/>
</dbReference>
<organism evidence="3 4">
    <name type="scientific">Strongylus vulgaris</name>
    <name type="common">Blood worm</name>
    <dbReference type="NCBI Taxonomy" id="40348"/>
    <lineage>
        <taxon>Eukaryota</taxon>
        <taxon>Metazoa</taxon>
        <taxon>Ecdysozoa</taxon>
        <taxon>Nematoda</taxon>
        <taxon>Chromadorea</taxon>
        <taxon>Rhabditida</taxon>
        <taxon>Rhabditina</taxon>
        <taxon>Rhabditomorpha</taxon>
        <taxon>Strongyloidea</taxon>
        <taxon>Strongylidae</taxon>
        <taxon>Strongylus</taxon>
    </lineage>
</organism>
<accession>A0A3P7KCJ1</accession>
<evidence type="ECO:0000313" key="4">
    <source>
        <dbReference type="Proteomes" id="UP000270094"/>
    </source>
</evidence>
<evidence type="ECO:0008006" key="5">
    <source>
        <dbReference type="Google" id="ProtNLM"/>
    </source>
</evidence>
<dbReference type="OrthoDB" id="6041373at2759"/>
<evidence type="ECO:0000313" key="3">
    <source>
        <dbReference type="EMBL" id="VDM65632.1"/>
    </source>
</evidence>
<reference evidence="3 4" key="1">
    <citation type="submission" date="2018-11" db="EMBL/GenBank/DDBJ databases">
        <authorList>
            <consortium name="Pathogen Informatics"/>
        </authorList>
    </citation>
    <scope>NUCLEOTIDE SEQUENCE [LARGE SCALE GENOMIC DNA]</scope>
</reference>
<dbReference type="GO" id="GO:0008191">
    <property type="term" value="F:metalloendopeptidase inhibitor activity"/>
    <property type="evidence" value="ECO:0007669"/>
    <property type="project" value="InterPro"/>
</dbReference>
<evidence type="ECO:0000256" key="2">
    <source>
        <dbReference type="ARBA" id="ARBA00022525"/>
    </source>
</evidence>
<proteinExistence type="predicted"/>
<sequence>MWDLHISTIPVVAHVKIFGLANNGRRNEYNDVAYVLEYKEVFKYPPRVNQLPKKMNTAATEASCGIRLKIGAEYLLAGSMWPNGYFFMYRCGQIVDDGAFSVPKEFGMPMEWHQASTVTKEQLHTINCDRHRVELRQSAKP</sequence>
<dbReference type="Gene3D" id="2.40.50.120">
    <property type="match status" value="1"/>
</dbReference>
<name>A0A3P7KCJ1_STRVU</name>
<keyword evidence="4" id="KW-1185">Reference proteome</keyword>
<dbReference type="GO" id="GO:0005576">
    <property type="term" value="C:extracellular region"/>
    <property type="evidence" value="ECO:0007669"/>
    <property type="project" value="UniProtKB-SubCell"/>
</dbReference>
<dbReference type="InterPro" id="IPR008993">
    <property type="entry name" value="TIMP-like_OB-fold"/>
</dbReference>
<dbReference type="Pfam" id="PF00965">
    <property type="entry name" value="TIMP"/>
    <property type="match status" value="1"/>
</dbReference>
<dbReference type="AlphaFoldDB" id="A0A3P7KCJ1"/>
<protein>
    <recommendedName>
        <fullName evidence="5">NTR domain-containing protein</fullName>
    </recommendedName>
</protein>
<dbReference type="EMBL" id="UYYB01001083">
    <property type="protein sequence ID" value="VDM65632.1"/>
    <property type="molecule type" value="Genomic_DNA"/>
</dbReference>
<comment type="subcellular location">
    <subcellularLocation>
        <location evidence="1">Secreted</location>
    </subcellularLocation>
</comment>
<gene>
    <name evidence="3" type="ORF">SVUK_LOCUS630</name>
</gene>
<dbReference type="InterPro" id="IPR001820">
    <property type="entry name" value="TIMP"/>
</dbReference>
<evidence type="ECO:0000256" key="1">
    <source>
        <dbReference type="ARBA" id="ARBA00004613"/>
    </source>
</evidence>